<keyword evidence="2" id="KW-1185">Reference proteome</keyword>
<sequence>MSIHNFQVNKVKFLDSNEWINKPTILSIDESQKKITILDCEFSLQNSTVLYLPNKEYWFKIIQHSPIRFITSLQRDDQVLYIILERMMINIKKLDQEQYSKLLENPLFENLNCSIESSQISNITVSGSKLVNGYPMMETFKPFDIIVEKNVTGSLMYLVKSGLELFWVDYSKDWTEEFQDKVREFETKEELPSVIDTSKELQGLD</sequence>
<organism evidence="1 2">
    <name type="scientific">Boothiomyces macroporosus</name>
    <dbReference type="NCBI Taxonomy" id="261099"/>
    <lineage>
        <taxon>Eukaryota</taxon>
        <taxon>Fungi</taxon>
        <taxon>Fungi incertae sedis</taxon>
        <taxon>Chytridiomycota</taxon>
        <taxon>Chytridiomycota incertae sedis</taxon>
        <taxon>Chytridiomycetes</taxon>
        <taxon>Rhizophydiales</taxon>
        <taxon>Terramycetaceae</taxon>
        <taxon>Boothiomyces</taxon>
    </lineage>
</organism>
<protein>
    <submittedName>
        <fullName evidence="1">Uncharacterized protein</fullName>
    </submittedName>
</protein>
<evidence type="ECO:0000313" key="1">
    <source>
        <dbReference type="EMBL" id="KAJ3261101.1"/>
    </source>
</evidence>
<dbReference type="EMBL" id="JADGKB010000007">
    <property type="protein sequence ID" value="KAJ3261101.1"/>
    <property type="molecule type" value="Genomic_DNA"/>
</dbReference>
<gene>
    <name evidence="1" type="ORF">HK103_006410</name>
</gene>
<proteinExistence type="predicted"/>
<comment type="caution">
    <text evidence="1">The sequence shown here is derived from an EMBL/GenBank/DDBJ whole genome shotgun (WGS) entry which is preliminary data.</text>
</comment>
<evidence type="ECO:0000313" key="2">
    <source>
        <dbReference type="Proteomes" id="UP001210925"/>
    </source>
</evidence>
<name>A0AAD5UQG5_9FUNG</name>
<reference evidence="1" key="1">
    <citation type="submission" date="2020-05" db="EMBL/GenBank/DDBJ databases">
        <title>Phylogenomic resolution of chytrid fungi.</title>
        <authorList>
            <person name="Stajich J.E."/>
            <person name="Amses K."/>
            <person name="Simmons R."/>
            <person name="Seto K."/>
            <person name="Myers J."/>
            <person name="Bonds A."/>
            <person name="Quandt C.A."/>
            <person name="Barry K."/>
            <person name="Liu P."/>
            <person name="Grigoriev I."/>
            <person name="Longcore J.E."/>
            <person name="James T.Y."/>
        </authorList>
    </citation>
    <scope>NUCLEOTIDE SEQUENCE</scope>
    <source>
        <strain evidence="1">PLAUS21</strain>
    </source>
</reference>
<accession>A0AAD5UQG5</accession>
<dbReference type="AlphaFoldDB" id="A0AAD5UQG5"/>
<dbReference type="Proteomes" id="UP001210925">
    <property type="component" value="Unassembled WGS sequence"/>
</dbReference>